<dbReference type="PANTHER" id="PTHR30619">
    <property type="entry name" value="DNA INTERNALIZATION/COMPETENCE PROTEIN COMEC/REC2"/>
    <property type="match status" value="1"/>
</dbReference>
<evidence type="ECO:0000313" key="3">
    <source>
        <dbReference type="EMBL" id="MBF8436317.1"/>
    </source>
</evidence>
<sequence>MQHQEGDTVLIDGGDRFASVEEKLISYLNEAGVDRFDAIIATHPHADHIGGLSAVIEKFPVDAIYDSGRVHTSQTYEDYLLLIDEKDLTFKTPRRGDKIELDNLTFDIIHPGEDTEKYSLNDSSIVTYLQYDQISFIFTGDIEEFAEREILGTGIDISSTILKVAHHGSRTSTNNYFLEAVNPEIAVIQVGEDNRFNHPAPEVINLLEKNDIEIYRNDLDGDIIVNTDGEYYSIETNRLNQDDLDQAEESEISEPEDSETNYSQININQASKSQLESLWGVGPVTADNIIEYREDNDEFQTIEEIKEVDGIDSNKFNRWKDQITI</sequence>
<dbReference type="NCBIfam" id="TIGR00426">
    <property type="entry name" value="competence protein ComEA helix-hairpin-helix repeat region"/>
    <property type="match status" value="1"/>
</dbReference>
<dbReference type="InterPro" id="IPR035681">
    <property type="entry name" value="ComA-like_MBL"/>
</dbReference>
<dbReference type="Pfam" id="PF00753">
    <property type="entry name" value="Lactamase_B"/>
    <property type="match status" value="1"/>
</dbReference>
<dbReference type="InterPro" id="IPR010994">
    <property type="entry name" value="RuvA_2-like"/>
</dbReference>
<evidence type="ECO:0000313" key="4">
    <source>
        <dbReference type="Proteomes" id="UP000621436"/>
    </source>
</evidence>
<dbReference type="InterPro" id="IPR001279">
    <property type="entry name" value="Metallo-B-lactamas"/>
</dbReference>
<dbReference type="PANTHER" id="PTHR30619:SF7">
    <property type="entry name" value="BETA-LACTAMASE DOMAIN PROTEIN"/>
    <property type="match status" value="1"/>
</dbReference>
<dbReference type="SUPFAM" id="SSF47781">
    <property type="entry name" value="RuvA domain 2-like"/>
    <property type="match status" value="1"/>
</dbReference>
<accession>A0A931F9W4</accession>
<feature type="compositionally biased region" description="Acidic residues" evidence="1">
    <location>
        <begin position="242"/>
        <end position="259"/>
    </location>
</feature>
<dbReference type="EMBL" id="JADPIE010000002">
    <property type="protein sequence ID" value="MBF8436317.1"/>
    <property type="molecule type" value="Genomic_DNA"/>
</dbReference>
<evidence type="ECO:0000256" key="1">
    <source>
        <dbReference type="SAM" id="MobiDB-lite"/>
    </source>
</evidence>
<feature type="region of interest" description="Disordered" evidence="1">
    <location>
        <begin position="240"/>
        <end position="262"/>
    </location>
</feature>
<protein>
    <submittedName>
        <fullName evidence="3">Helix-hairpin-helix domain-containing protein</fullName>
    </submittedName>
</protein>
<dbReference type="InterPro" id="IPR052159">
    <property type="entry name" value="Competence_DNA_uptake"/>
</dbReference>
<comment type="caution">
    <text evidence="3">The sequence shown here is derived from an EMBL/GenBank/DDBJ whole genome shotgun (WGS) entry which is preliminary data.</text>
</comment>
<dbReference type="InterPro" id="IPR004509">
    <property type="entry name" value="Competence_ComEA_HhH"/>
</dbReference>
<dbReference type="Pfam" id="PF12836">
    <property type="entry name" value="HHH_3"/>
    <property type="match status" value="1"/>
</dbReference>
<organism evidence="3 4">
    <name type="scientific">Halonatronomonas betaini</name>
    <dbReference type="NCBI Taxonomy" id="2778430"/>
    <lineage>
        <taxon>Bacteria</taxon>
        <taxon>Bacillati</taxon>
        <taxon>Bacillota</taxon>
        <taxon>Clostridia</taxon>
        <taxon>Halanaerobiales</taxon>
        <taxon>Halarsenatibacteraceae</taxon>
        <taxon>Halonatronomonas</taxon>
    </lineage>
</organism>
<name>A0A931F9W4_9FIRM</name>
<dbReference type="SMART" id="SM00849">
    <property type="entry name" value="Lactamase_B"/>
    <property type="match status" value="1"/>
</dbReference>
<dbReference type="CDD" id="cd07731">
    <property type="entry name" value="ComA-like_MBL-fold"/>
    <property type="match status" value="1"/>
</dbReference>
<feature type="domain" description="Metallo-beta-lactamase" evidence="2">
    <location>
        <begin position="1"/>
        <end position="192"/>
    </location>
</feature>
<keyword evidence="4" id="KW-1185">Reference proteome</keyword>
<dbReference type="SUPFAM" id="SSF56281">
    <property type="entry name" value="Metallo-hydrolase/oxidoreductase"/>
    <property type="match status" value="1"/>
</dbReference>
<dbReference type="InterPro" id="IPR036866">
    <property type="entry name" value="RibonucZ/Hydroxyglut_hydro"/>
</dbReference>
<reference evidence="3" key="1">
    <citation type="submission" date="2020-11" db="EMBL/GenBank/DDBJ databases">
        <title>Halonatronomonas betainensis gen. nov., sp. nov. a novel haloalkaliphilic representative of the family Halanaerobiacae capable of betaine degradation.</title>
        <authorList>
            <person name="Boltyanskaya Y."/>
            <person name="Kevbrin V."/>
            <person name="Detkova E."/>
            <person name="Grouzdev D.S."/>
            <person name="Koziaeva V."/>
            <person name="Zhilina T."/>
        </authorList>
    </citation>
    <scope>NUCLEOTIDE SEQUENCE</scope>
    <source>
        <strain evidence="3">Z-7014</strain>
    </source>
</reference>
<dbReference type="Proteomes" id="UP000621436">
    <property type="component" value="Unassembled WGS sequence"/>
</dbReference>
<dbReference type="Gene3D" id="3.60.15.10">
    <property type="entry name" value="Ribonuclease Z/Hydroxyacylglutathione hydrolase-like"/>
    <property type="match status" value="1"/>
</dbReference>
<gene>
    <name evidence="3" type="ORF">I0Q91_04430</name>
</gene>
<dbReference type="Gene3D" id="1.10.150.320">
    <property type="entry name" value="Photosystem II 12 kDa extrinsic protein"/>
    <property type="match status" value="1"/>
</dbReference>
<dbReference type="AlphaFoldDB" id="A0A931F9W4"/>
<proteinExistence type="predicted"/>
<evidence type="ECO:0000259" key="2">
    <source>
        <dbReference type="SMART" id="SM00849"/>
    </source>
</evidence>